<name>A0A0A0KK86_CUCSA</name>
<reference evidence="10 11" key="3">
    <citation type="journal article" date="2010" name="BMC Genomics">
        <title>Transcriptome sequencing and comparative analysis of cucumber flowers with different sex types.</title>
        <authorList>
            <person name="Guo S."/>
            <person name="Zheng Y."/>
            <person name="Joung J.G."/>
            <person name="Liu S."/>
            <person name="Zhang Z."/>
            <person name="Crasta O.R."/>
            <person name="Sobral B.W."/>
            <person name="Xu Y."/>
            <person name="Huang S."/>
            <person name="Fei Z."/>
        </authorList>
    </citation>
    <scope>NUCLEOTIDE SEQUENCE [LARGE SCALE GENOMIC DNA]</scope>
    <source>
        <strain evidence="11">cv. 9930</strain>
    </source>
</reference>
<protein>
    <recommendedName>
        <fullName evidence="12">Cytochrome P450</fullName>
    </recommendedName>
</protein>
<dbReference type="OMA" id="IICLMEF"/>
<evidence type="ECO:0000256" key="7">
    <source>
        <dbReference type="ARBA" id="ARBA00023004"/>
    </source>
</evidence>
<dbReference type="AlphaFoldDB" id="A0A0A0KK86"/>
<keyword evidence="7" id="KW-0408">Iron</keyword>
<dbReference type="PANTHER" id="PTHR47943:SF2">
    <property type="entry name" value="CYTOCHROME P450"/>
    <property type="match status" value="1"/>
</dbReference>
<dbReference type="InterPro" id="IPR001128">
    <property type="entry name" value="Cyt_P450"/>
</dbReference>
<dbReference type="GO" id="GO:0016705">
    <property type="term" value="F:oxidoreductase activity, acting on paired donors, with incorporation or reduction of molecular oxygen"/>
    <property type="evidence" value="ECO:0007669"/>
    <property type="project" value="InterPro"/>
</dbReference>
<dbReference type="GO" id="GO:0020037">
    <property type="term" value="F:heme binding"/>
    <property type="evidence" value="ECO:0007669"/>
    <property type="project" value="InterPro"/>
</dbReference>
<comment type="cofactor">
    <cofactor evidence="1">
        <name>heme</name>
        <dbReference type="ChEBI" id="CHEBI:30413"/>
    </cofactor>
</comment>
<dbReference type="GO" id="GO:0016020">
    <property type="term" value="C:membrane"/>
    <property type="evidence" value="ECO:0007669"/>
    <property type="project" value="UniProtKB-SubCell"/>
</dbReference>
<evidence type="ECO:0000256" key="1">
    <source>
        <dbReference type="ARBA" id="ARBA00001971"/>
    </source>
</evidence>
<evidence type="ECO:0000313" key="11">
    <source>
        <dbReference type="Proteomes" id="UP000029981"/>
    </source>
</evidence>
<dbReference type="GO" id="GO:0005506">
    <property type="term" value="F:iron ion binding"/>
    <property type="evidence" value="ECO:0007669"/>
    <property type="project" value="InterPro"/>
</dbReference>
<keyword evidence="4" id="KW-0349">Heme</keyword>
<reference evidence="10 11" key="2">
    <citation type="journal article" date="2009" name="PLoS ONE">
        <title>An integrated genetic and cytogenetic map of the cucumber genome.</title>
        <authorList>
            <person name="Ren Y."/>
            <person name="Zhang Z."/>
            <person name="Liu J."/>
            <person name="Staub J.E."/>
            <person name="Han Y."/>
            <person name="Cheng Z."/>
            <person name="Li X."/>
            <person name="Lu J."/>
            <person name="Miao H."/>
            <person name="Kang H."/>
            <person name="Xie B."/>
            <person name="Gu X."/>
            <person name="Wang X."/>
            <person name="Du Y."/>
            <person name="Jin W."/>
            <person name="Huang S."/>
        </authorList>
    </citation>
    <scope>NUCLEOTIDE SEQUENCE [LARGE SCALE GENOMIC DNA]</scope>
    <source>
        <strain evidence="11">cv. 9930</strain>
    </source>
</reference>
<accession>A0A0A0KK86</accession>
<comment type="subcellular location">
    <subcellularLocation>
        <location evidence="2">Membrane</location>
    </subcellularLocation>
</comment>
<dbReference type="Pfam" id="PF00067">
    <property type="entry name" value="p450"/>
    <property type="match status" value="1"/>
</dbReference>
<dbReference type="Proteomes" id="UP000029981">
    <property type="component" value="Chromosome 6"/>
</dbReference>
<evidence type="ECO:0000256" key="8">
    <source>
        <dbReference type="ARBA" id="ARBA00023033"/>
    </source>
</evidence>
<evidence type="ECO:0008006" key="12">
    <source>
        <dbReference type="Google" id="ProtNLM"/>
    </source>
</evidence>
<dbReference type="eggNOG" id="KOG0156">
    <property type="taxonomic scope" value="Eukaryota"/>
</dbReference>
<dbReference type="InterPro" id="IPR036396">
    <property type="entry name" value="Cyt_P450_sf"/>
</dbReference>
<reference evidence="10 11" key="1">
    <citation type="journal article" date="2009" name="Nat. Genet.">
        <title>The genome of the cucumber, Cucumis sativus L.</title>
        <authorList>
            <person name="Huang S."/>
            <person name="Li R."/>
            <person name="Zhang Z."/>
            <person name="Li L."/>
            <person name="Gu X."/>
            <person name="Fan W."/>
            <person name="Lucas W.J."/>
            <person name="Wang X."/>
            <person name="Xie B."/>
            <person name="Ni P."/>
            <person name="Ren Y."/>
            <person name="Zhu H."/>
            <person name="Li J."/>
            <person name="Lin K."/>
            <person name="Jin W."/>
            <person name="Fei Z."/>
            <person name="Li G."/>
            <person name="Staub J."/>
            <person name="Kilian A."/>
            <person name="van der Vossen E.A."/>
            <person name="Wu Y."/>
            <person name="Guo J."/>
            <person name="He J."/>
            <person name="Jia Z."/>
            <person name="Ren Y."/>
            <person name="Tian G."/>
            <person name="Lu Y."/>
            <person name="Ruan J."/>
            <person name="Qian W."/>
            <person name="Wang M."/>
            <person name="Huang Q."/>
            <person name="Li B."/>
            <person name="Xuan Z."/>
            <person name="Cao J."/>
            <person name="Asan"/>
            <person name="Wu Z."/>
            <person name="Zhang J."/>
            <person name="Cai Q."/>
            <person name="Bai Y."/>
            <person name="Zhao B."/>
            <person name="Han Y."/>
            <person name="Li Y."/>
            <person name="Li X."/>
            <person name="Wang S."/>
            <person name="Shi Q."/>
            <person name="Liu S."/>
            <person name="Cho W.K."/>
            <person name="Kim J.Y."/>
            <person name="Xu Y."/>
            <person name="Heller-Uszynska K."/>
            <person name="Miao H."/>
            <person name="Cheng Z."/>
            <person name="Zhang S."/>
            <person name="Wu J."/>
            <person name="Yang Y."/>
            <person name="Kang H."/>
            <person name="Li M."/>
            <person name="Liang H."/>
            <person name="Ren X."/>
            <person name="Shi Z."/>
            <person name="Wen M."/>
            <person name="Jian M."/>
            <person name="Yang H."/>
            <person name="Zhang G."/>
            <person name="Yang Z."/>
            <person name="Chen R."/>
            <person name="Liu S."/>
            <person name="Li J."/>
            <person name="Ma L."/>
            <person name="Liu H."/>
            <person name="Zhou Y."/>
            <person name="Zhao J."/>
            <person name="Fang X."/>
            <person name="Li G."/>
            <person name="Fang L."/>
            <person name="Li Y."/>
            <person name="Liu D."/>
            <person name="Zheng H."/>
            <person name="Zhang Y."/>
            <person name="Qin N."/>
            <person name="Li Z."/>
            <person name="Yang G."/>
            <person name="Yang S."/>
            <person name="Bolund L."/>
            <person name="Kristiansen K."/>
            <person name="Zheng H."/>
            <person name="Li S."/>
            <person name="Zhang X."/>
            <person name="Yang H."/>
            <person name="Wang J."/>
            <person name="Sun R."/>
            <person name="Zhang B."/>
            <person name="Jiang S."/>
            <person name="Wang J."/>
            <person name="Du Y."/>
            <person name="Li S."/>
        </authorList>
    </citation>
    <scope>NUCLEOTIDE SEQUENCE [LARGE SCALE GENOMIC DNA]</scope>
    <source>
        <strain evidence="11">cv. 9930</strain>
    </source>
</reference>
<keyword evidence="8" id="KW-0503">Monooxygenase</keyword>
<proteinExistence type="inferred from homology"/>
<dbReference type="EMBL" id="CM002927">
    <property type="protein sequence ID" value="KGN48792.1"/>
    <property type="molecule type" value="Genomic_DNA"/>
</dbReference>
<organism evidence="10 11">
    <name type="scientific">Cucumis sativus</name>
    <name type="common">Cucumber</name>
    <dbReference type="NCBI Taxonomy" id="3659"/>
    <lineage>
        <taxon>Eukaryota</taxon>
        <taxon>Viridiplantae</taxon>
        <taxon>Streptophyta</taxon>
        <taxon>Embryophyta</taxon>
        <taxon>Tracheophyta</taxon>
        <taxon>Spermatophyta</taxon>
        <taxon>Magnoliopsida</taxon>
        <taxon>eudicotyledons</taxon>
        <taxon>Gunneridae</taxon>
        <taxon>Pentapetalae</taxon>
        <taxon>rosids</taxon>
        <taxon>fabids</taxon>
        <taxon>Cucurbitales</taxon>
        <taxon>Cucurbitaceae</taxon>
        <taxon>Benincaseae</taxon>
        <taxon>Cucumis</taxon>
    </lineage>
</organism>
<dbReference type="Gene3D" id="1.10.630.10">
    <property type="entry name" value="Cytochrome P450"/>
    <property type="match status" value="1"/>
</dbReference>
<dbReference type="SUPFAM" id="SSF48264">
    <property type="entry name" value="Cytochrome P450"/>
    <property type="match status" value="1"/>
</dbReference>
<keyword evidence="6" id="KW-0560">Oxidoreductase</keyword>
<dbReference type="Gramene" id="KGN48792">
    <property type="protein sequence ID" value="KGN48792"/>
    <property type="gene ID" value="Csa_6G501325"/>
</dbReference>
<dbReference type="PANTHER" id="PTHR47943">
    <property type="entry name" value="CYTOCHROME P450 93A3-LIKE"/>
    <property type="match status" value="1"/>
</dbReference>
<evidence type="ECO:0000313" key="10">
    <source>
        <dbReference type="EMBL" id="KGN48792.1"/>
    </source>
</evidence>
<comment type="similarity">
    <text evidence="3">Belongs to the cytochrome P450 family.</text>
</comment>
<evidence type="ECO:0000256" key="3">
    <source>
        <dbReference type="ARBA" id="ARBA00010617"/>
    </source>
</evidence>
<sequence>MPMRKHELGLLIEYLKEAAHNKAVVNLSAKVTSLTTDIICLMEFGKKYGDEDFDERGFKAVIQEGMQFAAAPNLGDFIPAIAWLDLQGFTRKMKRVHKVYDEFLEKIINEHLVARGGKKTRDFVDVMLDLIDSQQTEYQIDRSAIKAIMLVCQFFYFYFF</sequence>
<evidence type="ECO:0000256" key="5">
    <source>
        <dbReference type="ARBA" id="ARBA00022723"/>
    </source>
</evidence>
<evidence type="ECO:0000256" key="2">
    <source>
        <dbReference type="ARBA" id="ARBA00004370"/>
    </source>
</evidence>
<dbReference type="GO" id="GO:0004497">
    <property type="term" value="F:monooxygenase activity"/>
    <property type="evidence" value="ECO:0007669"/>
    <property type="project" value="UniProtKB-KW"/>
</dbReference>
<evidence type="ECO:0000256" key="4">
    <source>
        <dbReference type="ARBA" id="ARBA00022617"/>
    </source>
</evidence>
<keyword evidence="9" id="KW-0472">Membrane</keyword>
<gene>
    <name evidence="10" type="ORF">Csa_6G501325</name>
</gene>
<keyword evidence="5" id="KW-0479">Metal-binding</keyword>
<evidence type="ECO:0000256" key="6">
    <source>
        <dbReference type="ARBA" id="ARBA00023002"/>
    </source>
</evidence>
<keyword evidence="11" id="KW-1185">Reference proteome</keyword>
<reference evidence="10 11" key="4">
    <citation type="journal article" date="2011" name="BMC Genomics">
        <title>RNA-Seq improves annotation of protein-coding genes in the cucumber genome.</title>
        <authorList>
            <person name="Li Z."/>
            <person name="Zhang Z."/>
            <person name="Yan P."/>
            <person name="Huang S."/>
            <person name="Fei Z."/>
            <person name="Lin K."/>
        </authorList>
    </citation>
    <scope>NUCLEOTIDE SEQUENCE [LARGE SCALE GENOMIC DNA]</scope>
    <source>
        <strain evidence="11">cv. 9930</strain>
    </source>
</reference>
<evidence type="ECO:0000256" key="9">
    <source>
        <dbReference type="ARBA" id="ARBA00023136"/>
    </source>
</evidence>